<dbReference type="PROSITE" id="PS51419">
    <property type="entry name" value="RAB"/>
    <property type="match status" value="1"/>
</dbReference>
<evidence type="ECO:0000256" key="2">
    <source>
        <dbReference type="ARBA" id="ARBA00022741"/>
    </source>
</evidence>
<proteinExistence type="inferred from homology"/>
<evidence type="ECO:0008006" key="7">
    <source>
        <dbReference type="Google" id="ProtNLM"/>
    </source>
</evidence>
<dbReference type="NCBIfam" id="TIGR00231">
    <property type="entry name" value="small_GTP"/>
    <property type="match status" value="1"/>
</dbReference>
<accession>T1G4A7</accession>
<dbReference type="GO" id="GO:0005525">
    <property type="term" value="F:GTP binding"/>
    <property type="evidence" value="ECO:0007669"/>
    <property type="project" value="UniProtKB-KW"/>
</dbReference>
<dbReference type="InParanoid" id="T1G4A7"/>
<dbReference type="GO" id="GO:0003924">
    <property type="term" value="F:GTPase activity"/>
    <property type="evidence" value="ECO:0007669"/>
    <property type="project" value="InterPro"/>
</dbReference>
<dbReference type="OMA" id="IMDRANN"/>
<dbReference type="GO" id="GO:0032794">
    <property type="term" value="F:GTPase activating protein binding"/>
    <property type="evidence" value="ECO:0000318"/>
    <property type="project" value="GO_Central"/>
</dbReference>
<dbReference type="GO" id="GO:0032484">
    <property type="term" value="P:Ral protein signal transduction"/>
    <property type="evidence" value="ECO:0000318"/>
    <property type="project" value="GO_Central"/>
</dbReference>
<dbReference type="AlphaFoldDB" id="T1G4A7"/>
<dbReference type="EMBL" id="AMQM01004835">
    <property type="status" value="NOT_ANNOTATED_CDS"/>
    <property type="molecule type" value="Genomic_DNA"/>
</dbReference>
<dbReference type="PROSITE" id="PS51421">
    <property type="entry name" value="RAS"/>
    <property type="match status" value="1"/>
</dbReference>
<dbReference type="PANTHER" id="PTHR46152">
    <property type="entry name" value="NF-KAPPA-B INHIBITOR-INTERACTING RAS-LIKE PROTEIN"/>
    <property type="match status" value="1"/>
</dbReference>
<name>T1G4A7_HELRO</name>
<dbReference type="InterPro" id="IPR001806">
    <property type="entry name" value="Small_GTPase"/>
</dbReference>
<keyword evidence="2" id="KW-0547">Nucleotide-binding</keyword>
<dbReference type="EMBL" id="KB096716">
    <property type="protein sequence ID" value="ESO02741.1"/>
    <property type="molecule type" value="Genomic_DNA"/>
</dbReference>
<comment type="similarity">
    <text evidence="1">Belongs to the small GTPase superfamily. Ras family. KappaB-Ras subfamily.</text>
</comment>
<dbReference type="EnsemblMetazoa" id="HelroT81180">
    <property type="protein sequence ID" value="HelroP81180"/>
    <property type="gene ID" value="HelroG81180"/>
</dbReference>
<dbReference type="Pfam" id="PF00071">
    <property type="entry name" value="Ras"/>
    <property type="match status" value="1"/>
</dbReference>
<evidence type="ECO:0000256" key="1">
    <source>
        <dbReference type="ARBA" id="ARBA00008094"/>
    </source>
</evidence>
<organism evidence="5 6">
    <name type="scientific">Helobdella robusta</name>
    <name type="common">Californian leech</name>
    <dbReference type="NCBI Taxonomy" id="6412"/>
    <lineage>
        <taxon>Eukaryota</taxon>
        <taxon>Metazoa</taxon>
        <taxon>Spiralia</taxon>
        <taxon>Lophotrochozoa</taxon>
        <taxon>Annelida</taxon>
        <taxon>Clitellata</taxon>
        <taxon>Hirudinea</taxon>
        <taxon>Rhynchobdellida</taxon>
        <taxon>Glossiphoniidae</taxon>
        <taxon>Helobdella</taxon>
    </lineage>
</organism>
<dbReference type="GO" id="GO:0043124">
    <property type="term" value="P:negative regulation of canonical NF-kappaB signal transduction"/>
    <property type="evidence" value="ECO:0007669"/>
    <property type="project" value="InterPro"/>
</dbReference>
<dbReference type="Proteomes" id="UP000015101">
    <property type="component" value="Unassembled WGS sequence"/>
</dbReference>
<evidence type="ECO:0000313" key="4">
    <source>
        <dbReference type="EMBL" id="ESO02741.1"/>
    </source>
</evidence>
<dbReference type="InterPro" id="IPR042227">
    <property type="entry name" value="KBRS"/>
</dbReference>
<gene>
    <name evidence="5" type="primary">20215905</name>
    <name evidence="4" type="ORF">HELRODRAFT_81180</name>
</gene>
<dbReference type="CDD" id="cd00882">
    <property type="entry name" value="Ras_like_GTPase"/>
    <property type="match status" value="1"/>
</dbReference>
<dbReference type="InterPro" id="IPR005225">
    <property type="entry name" value="Small_GTP-bd"/>
</dbReference>
<dbReference type="GeneID" id="20215905"/>
<evidence type="ECO:0000313" key="5">
    <source>
        <dbReference type="EnsemblMetazoa" id="HelroP81180"/>
    </source>
</evidence>
<evidence type="ECO:0000256" key="3">
    <source>
        <dbReference type="ARBA" id="ARBA00023134"/>
    </source>
</evidence>
<dbReference type="HOGENOM" id="CLU_041217_17_0_1"/>
<dbReference type="SMART" id="SM00173">
    <property type="entry name" value="RAS"/>
    <property type="match status" value="1"/>
</dbReference>
<dbReference type="PANTHER" id="PTHR46152:SF3">
    <property type="entry name" value="NF-KAPPA-B INHIBITOR-INTERACTING RAS-LIKE PROTEIN"/>
    <property type="match status" value="1"/>
</dbReference>
<dbReference type="SMART" id="SM00175">
    <property type="entry name" value="RAB"/>
    <property type="match status" value="1"/>
</dbReference>
<reference evidence="5" key="3">
    <citation type="submission" date="2015-06" db="UniProtKB">
        <authorList>
            <consortium name="EnsemblMetazoa"/>
        </authorList>
    </citation>
    <scope>IDENTIFICATION</scope>
</reference>
<dbReference type="CTD" id="20215905"/>
<reference evidence="4 6" key="2">
    <citation type="journal article" date="2013" name="Nature">
        <title>Insights into bilaterian evolution from three spiralian genomes.</title>
        <authorList>
            <person name="Simakov O."/>
            <person name="Marletaz F."/>
            <person name="Cho S.J."/>
            <person name="Edsinger-Gonzales E."/>
            <person name="Havlak P."/>
            <person name="Hellsten U."/>
            <person name="Kuo D.H."/>
            <person name="Larsson T."/>
            <person name="Lv J."/>
            <person name="Arendt D."/>
            <person name="Savage R."/>
            <person name="Osoegawa K."/>
            <person name="de Jong P."/>
            <person name="Grimwood J."/>
            <person name="Chapman J.A."/>
            <person name="Shapiro H."/>
            <person name="Aerts A."/>
            <person name="Otillar R.P."/>
            <person name="Terry A.Y."/>
            <person name="Boore J.L."/>
            <person name="Grigoriev I.V."/>
            <person name="Lindberg D.R."/>
            <person name="Seaver E.C."/>
            <person name="Weisblat D.A."/>
            <person name="Putnam N.H."/>
            <person name="Rokhsar D.S."/>
        </authorList>
    </citation>
    <scope>NUCLEOTIDE SEQUENCE</scope>
</reference>
<dbReference type="SUPFAM" id="SSF52540">
    <property type="entry name" value="P-loop containing nucleoside triphosphate hydrolases"/>
    <property type="match status" value="1"/>
</dbReference>
<dbReference type="RefSeq" id="XP_009018955.1">
    <property type="nucleotide sequence ID" value="XM_009020707.1"/>
</dbReference>
<dbReference type="Gene3D" id="3.40.50.300">
    <property type="entry name" value="P-loop containing nucleotide triphosphate hydrolases"/>
    <property type="match status" value="1"/>
</dbReference>
<dbReference type="InterPro" id="IPR027417">
    <property type="entry name" value="P-loop_NTPase"/>
</dbReference>
<evidence type="ECO:0000313" key="6">
    <source>
        <dbReference type="Proteomes" id="UP000015101"/>
    </source>
</evidence>
<keyword evidence="3" id="KW-0342">GTP-binding</keyword>
<reference evidence="6" key="1">
    <citation type="submission" date="2012-12" db="EMBL/GenBank/DDBJ databases">
        <authorList>
            <person name="Hellsten U."/>
            <person name="Grimwood J."/>
            <person name="Chapman J.A."/>
            <person name="Shapiro H."/>
            <person name="Aerts A."/>
            <person name="Otillar R.P."/>
            <person name="Terry A.Y."/>
            <person name="Boore J.L."/>
            <person name="Simakov O."/>
            <person name="Marletaz F."/>
            <person name="Cho S.-J."/>
            <person name="Edsinger-Gonzales E."/>
            <person name="Havlak P."/>
            <person name="Kuo D.-H."/>
            <person name="Larsson T."/>
            <person name="Lv J."/>
            <person name="Arendt D."/>
            <person name="Savage R."/>
            <person name="Osoegawa K."/>
            <person name="de Jong P."/>
            <person name="Lindberg D.R."/>
            <person name="Seaver E.C."/>
            <person name="Weisblat D.A."/>
            <person name="Putnam N.H."/>
            <person name="Grigoriev I.V."/>
            <person name="Rokhsar D.S."/>
        </authorList>
    </citation>
    <scope>NUCLEOTIDE SEQUENCE</scope>
</reference>
<dbReference type="eggNOG" id="KOG3883">
    <property type="taxonomic scope" value="Eukaryota"/>
</dbReference>
<dbReference type="FunCoup" id="T1G4A7">
    <property type="interactions" value="29"/>
</dbReference>
<dbReference type="KEGG" id="hro:HELRODRAFT_81180"/>
<dbReference type="OrthoDB" id="10002389at2759"/>
<dbReference type="PRINTS" id="PR00449">
    <property type="entry name" value="RASTRNSFRMNG"/>
</dbReference>
<sequence length="185" mass="21184">MGKISKVVICGQAGVGKTAVLEQLINGDHVVGSSMFSTIEDIYVAQIDTDKNQKEKVHFYDTAGLDHSRPELAKHYLSYADGFIIVYDVTNELSFHCMDKLKKFIEKNKEKKEAVIIALGNKCDLKDARKVDFSVANRWAQTEKVRLWEISVSNRQSLIDPFVWLTSKINQPPSRFCDFFYLMKR</sequence>
<protein>
    <recommendedName>
        <fullName evidence="7">NF-kappa-B inhibitor-interacting Ras-like protein 2</fullName>
    </recommendedName>
</protein>
<keyword evidence="6" id="KW-1185">Reference proteome</keyword>